<dbReference type="EMBL" id="AMZH03041511">
    <property type="protein sequence ID" value="RRT31314.1"/>
    <property type="molecule type" value="Genomic_DNA"/>
</dbReference>
<sequence>MQRRDFCGVIDPLLSWRESISRKRAEEVENAKANSKYQDRVEGQRPRNFIRPMSMDFSAREPKVWDFGLIQECSTKERSRQYTFLLKGVGDKGDGEDGIISEVTRTIKDLLQVGVNFLLFSSDTSCIPEVQ</sequence>
<protein>
    <submittedName>
        <fullName evidence="1">Uncharacterized protein</fullName>
    </submittedName>
</protein>
<organism evidence="1 2">
    <name type="scientific">Ensete ventricosum</name>
    <name type="common">Abyssinian banana</name>
    <name type="synonym">Musa ensete</name>
    <dbReference type="NCBI Taxonomy" id="4639"/>
    <lineage>
        <taxon>Eukaryota</taxon>
        <taxon>Viridiplantae</taxon>
        <taxon>Streptophyta</taxon>
        <taxon>Embryophyta</taxon>
        <taxon>Tracheophyta</taxon>
        <taxon>Spermatophyta</taxon>
        <taxon>Magnoliopsida</taxon>
        <taxon>Liliopsida</taxon>
        <taxon>Zingiberales</taxon>
        <taxon>Musaceae</taxon>
        <taxon>Ensete</taxon>
    </lineage>
</organism>
<gene>
    <name evidence="1" type="ORF">B296_00058623</name>
</gene>
<reference evidence="1 2" key="1">
    <citation type="journal article" date="2014" name="Agronomy (Basel)">
        <title>A Draft Genome Sequence for Ensete ventricosum, the Drought-Tolerant Tree Against Hunger.</title>
        <authorList>
            <person name="Harrison J."/>
            <person name="Moore K.A."/>
            <person name="Paszkiewicz K."/>
            <person name="Jones T."/>
            <person name="Grant M."/>
            <person name="Ambacheew D."/>
            <person name="Muzemil S."/>
            <person name="Studholme D.J."/>
        </authorList>
    </citation>
    <scope>NUCLEOTIDE SEQUENCE [LARGE SCALE GENOMIC DNA]</scope>
</reference>
<evidence type="ECO:0000313" key="2">
    <source>
        <dbReference type="Proteomes" id="UP000287651"/>
    </source>
</evidence>
<proteinExistence type="predicted"/>
<name>A0A426WVM9_ENSVE</name>
<evidence type="ECO:0000313" key="1">
    <source>
        <dbReference type="EMBL" id="RRT31314.1"/>
    </source>
</evidence>
<comment type="caution">
    <text evidence="1">The sequence shown here is derived from an EMBL/GenBank/DDBJ whole genome shotgun (WGS) entry which is preliminary data.</text>
</comment>
<dbReference type="AlphaFoldDB" id="A0A426WVM9"/>
<accession>A0A426WVM9</accession>
<dbReference type="Proteomes" id="UP000287651">
    <property type="component" value="Unassembled WGS sequence"/>
</dbReference>